<evidence type="ECO:0000256" key="1">
    <source>
        <dbReference type="SAM" id="MobiDB-lite"/>
    </source>
</evidence>
<reference evidence="2 3" key="1">
    <citation type="journal article" date="2021" name="Elife">
        <title>Chloroplast acquisition without the gene transfer in kleptoplastic sea slugs, Plakobranchus ocellatus.</title>
        <authorList>
            <person name="Maeda T."/>
            <person name="Takahashi S."/>
            <person name="Yoshida T."/>
            <person name="Shimamura S."/>
            <person name="Takaki Y."/>
            <person name="Nagai Y."/>
            <person name="Toyoda A."/>
            <person name="Suzuki Y."/>
            <person name="Arimoto A."/>
            <person name="Ishii H."/>
            <person name="Satoh N."/>
            <person name="Nishiyama T."/>
            <person name="Hasebe M."/>
            <person name="Maruyama T."/>
            <person name="Minagawa J."/>
            <person name="Obokata J."/>
            <person name="Shigenobu S."/>
        </authorList>
    </citation>
    <scope>NUCLEOTIDE SEQUENCE [LARGE SCALE GENOMIC DNA]</scope>
</reference>
<accession>A0AAV4HLV1</accession>
<sequence>MAGGGTERVIEEPVDGFIESKATRSSNEASGDKEMEQSGTIDSLGKPNDCSSREEKPKDIATGVDGNQQSRDGSQDFEVLEDLTKNLKIYGKENFRVILGSYLSPLQKEKTILCQR</sequence>
<comment type="caution">
    <text evidence="2">The sequence shown here is derived from an EMBL/GenBank/DDBJ whole genome shotgun (WGS) entry which is preliminary data.</text>
</comment>
<organism evidence="2 3">
    <name type="scientific">Elysia marginata</name>
    <dbReference type="NCBI Taxonomy" id="1093978"/>
    <lineage>
        <taxon>Eukaryota</taxon>
        <taxon>Metazoa</taxon>
        <taxon>Spiralia</taxon>
        <taxon>Lophotrochozoa</taxon>
        <taxon>Mollusca</taxon>
        <taxon>Gastropoda</taxon>
        <taxon>Heterobranchia</taxon>
        <taxon>Euthyneura</taxon>
        <taxon>Panpulmonata</taxon>
        <taxon>Sacoglossa</taxon>
        <taxon>Placobranchoidea</taxon>
        <taxon>Plakobranchidae</taxon>
        <taxon>Elysia</taxon>
    </lineage>
</organism>
<name>A0AAV4HLV1_9GAST</name>
<proteinExistence type="predicted"/>
<dbReference type="EMBL" id="BMAT01012709">
    <property type="protein sequence ID" value="GFR97685.1"/>
    <property type="molecule type" value="Genomic_DNA"/>
</dbReference>
<dbReference type="Proteomes" id="UP000762676">
    <property type="component" value="Unassembled WGS sequence"/>
</dbReference>
<gene>
    <name evidence="2" type="ORF">ElyMa_006330400</name>
</gene>
<evidence type="ECO:0000313" key="3">
    <source>
        <dbReference type="Proteomes" id="UP000762676"/>
    </source>
</evidence>
<keyword evidence="3" id="KW-1185">Reference proteome</keyword>
<protein>
    <submittedName>
        <fullName evidence="2">Uncharacterized protein</fullName>
    </submittedName>
</protein>
<feature type="region of interest" description="Disordered" evidence="1">
    <location>
        <begin position="1"/>
        <end position="76"/>
    </location>
</feature>
<evidence type="ECO:0000313" key="2">
    <source>
        <dbReference type="EMBL" id="GFR97685.1"/>
    </source>
</evidence>
<dbReference type="AlphaFoldDB" id="A0AAV4HLV1"/>